<evidence type="ECO:0000313" key="2">
    <source>
        <dbReference type="Proteomes" id="UP000623842"/>
    </source>
</evidence>
<proteinExistence type="predicted"/>
<dbReference type="AlphaFoldDB" id="A0A919EIH3"/>
<dbReference type="EMBL" id="BNCK01000003">
    <property type="protein sequence ID" value="GHF87594.1"/>
    <property type="molecule type" value="Genomic_DNA"/>
</dbReference>
<keyword evidence="2" id="KW-1185">Reference proteome</keyword>
<gene>
    <name evidence="1" type="ORF">GCM10017161_14020</name>
</gene>
<name>A0A919EIH3_9GAMM</name>
<dbReference type="RefSeq" id="WP_189768646.1">
    <property type="nucleotide sequence ID" value="NZ_BNCK01000003.1"/>
</dbReference>
<organism evidence="1 2">
    <name type="scientific">Thalassotalea marina</name>
    <dbReference type="NCBI Taxonomy" id="1673741"/>
    <lineage>
        <taxon>Bacteria</taxon>
        <taxon>Pseudomonadati</taxon>
        <taxon>Pseudomonadota</taxon>
        <taxon>Gammaproteobacteria</taxon>
        <taxon>Alteromonadales</taxon>
        <taxon>Colwelliaceae</taxon>
        <taxon>Thalassotalea</taxon>
    </lineage>
</organism>
<protein>
    <submittedName>
        <fullName evidence="1">Uncharacterized protein</fullName>
    </submittedName>
</protein>
<sequence length="116" mass="12824">MSIVNVLCVLLVIALSQLMFGQNKLILSTTKLSATDIALNTSIDNLSLTDSCFLKAQPPKISLSPAALLEHQLSAIMPNRLNDVEQLMAFYLDHKNTPLVIIPQQVFNFPLTVKFN</sequence>
<reference evidence="1" key="2">
    <citation type="submission" date="2020-09" db="EMBL/GenBank/DDBJ databases">
        <authorList>
            <person name="Sun Q."/>
            <person name="Kim S."/>
        </authorList>
    </citation>
    <scope>NUCLEOTIDE SEQUENCE</scope>
    <source>
        <strain evidence="1">KCTC 42731</strain>
    </source>
</reference>
<accession>A0A919EIH3</accession>
<reference evidence="1" key="1">
    <citation type="journal article" date="2014" name="Int. J. Syst. Evol. Microbiol.">
        <title>Complete genome sequence of Corynebacterium casei LMG S-19264T (=DSM 44701T), isolated from a smear-ripened cheese.</title>
        <authorList>
            <consortium name="US DOE Joint Genome Institute (JGI-PGF)"/>
            <person name="Walter F."/>
            <person name="Albersmeier A."/>
            <person name="Kalinowski J."/>
            <person name="Ruckert C."/>
        </authorList>
    </citation>
    <scope>NUCLEOTIDE SEQUENCE</scope>
    <source>
        <strain evidence="1">KCTC 42731</strain>
    </source>
</reference>
<evidence type="ECO:0000313" key="1">
    <source>
        <dbReference type="EMBL" id="GHF87594.1"/>
    </source>
</evidence>
<comment type="caution">
    <text evidence="1">The sequence shown here is derived from an EMBL/GenBank/DDBJ whole genome shotgun (WGS) entry which is preliminary data.</text>
</comment>
<dbReference type="Proteomes" id="UP000623842">
    <property type="component" value="Unassembled WGS sequence"/>
</dbReference>